<accession>A0ABU3BDU6</accession>
<evidence type="ECO:0000256" key="1">
    <source>
        <dbReference type="ARBA" id="ARBA00008416"/>
    </source>
</evidence>
<dbReference type="CDD" id="cd02247">
    <property type="entry name" value="cupin_pirin_C"/>
    <property type="match status" value="1"/>
</dbReference>
<proteinExistence type="inferred from homology"/>
<dbReference type="InterPro" id="IPR003829">
    <property type="entry name" value="Pirin_N_dom"/>
</dbReference>
<dbReference type="InterPro" id="IPR012093">
    <property type="entry name" value="Pirin"/>
</dbReference>
<dbReference type="CDD" id="cd02909">
    <property type="entry name" value="cupin_pirin_N"/>
    <property type="match status" value="1"/>
</dbReference>
<gene>
    <name evidence="5" type="ORF">RM531_13340</name>
</gene>
<sequence length="290" mass="30508">MTTTAEINDVRTPRPVTRVITGQPTTEGGGVNLTRVLGQPALSELDPFLLLDEFRSDDSADYLAGFPEHPHRGFETVTYMLAGRMRHGDNHGHSGVIGPGGVQWMTAGRGIVHSEMPEQDEGLMWGFQLWVNLPAADKMGEPGYQEHAADAIPEVGLPGGGEVRVIAGRFGDAVGPVAAAATAPVYLDVRLDAGETFSTAVPAGHNAMLYVYDGAVDVAGQSLTRGQLAQLGQAAGSEDGVAFTAGDDGGRALLIAGAPLNEPVARYGPFVMNHAHEIRQAALDFQAGRF</sequence>
<organism evidence="5 6">
    <name type="scientific">Spectribacter acetivorans</name>
    <dbReference type="NCBI Taxonomy" id="3075603"/>
    <lineage>
        <taxon>Bacteria</taxon>
        <taxon>Pseudomonadati</taxon>
        <taxon>Pseudomonadota</taxon>
        <taxon>Gammaproteobacteria</taxon>
        <taxon>Salinisphaerales</taxon>
        <taxon>Salinisphaeraceae</taxon>
        <taxon>Spectribacter</taxon>
    </lineage>
</organism>
<dbReference type="RefSeq" id="WP_311659906.1">
    <property type="nucleotide sequence ID" value="NZ_JAVRHY010000015.1"/>
</dbReference>
<dbReference type="PANTHER" id="PTHR13903:SF8">
    <property type="entry name" value="PIRIN"/>
    <property type="match status" value="1"/>
</dbReference>
<evidence type="ECO:0000259" key="4">
    <source>
        <dbReference type="Pfam" id="PF05726"/>
    </source>
</evidence>
<dbReference type="EMBL" id="JAVRHY010000015">
    <property type="protein sequence ID" value="MDT0619456.1"/>
    <property type="molecule type" value="Genomic_DNA"/>
</dbReference>
<dbReference type="SUPFAM" id="SSF51182">
    <property type="entry name" value="RmlC-like cupins"/>
    <property type="match status" value="1"/>
</dbReference>
<comment type="caution">
    <text evidence="5">The sequence shown here is derived from an EMBL/GenBank/DDBJ whole genome shotgun (WGS) entry which is preliminary data.</text>
</comment>
<dbReference type="InterPro" id="IPR011051">
    <property type="entry name" value="RmlC_Cupin_sf"/>
</dbReference>
<evidence type="ECO:0000259" key="3">
    <source>
        <dbReference type="Pfam" id="PF02678"/>
    </source>
</evidence>
<keyword evidence="6" id="KW-1185">Reference proteome</keyword>
<dbReference type="Gene3D" id="2.60.120.10">
    <property type="entry name" value="Jelly Rolls"/>
    <property type="match status" value="2"/>
</dbReference>
<dbReference type="Proteomes" id="UP001259982">
    <property type="component" value="Unassembled WGS sequence"/>
</dbReference>
<dbReference type="InterPro" id="IPR014710">
    <property type="entry name" value="RmlC-like_jellyroll"/>
</dbReference>
<reference evidence="5 6" key="1">
    <citation type="submission" date="2023-09" db="EMBL/GenBank/DDBJ databases">
        <authorList>
            <person name="Rey-Velasco X."/>
        </authorList>
    </citation>
    <scope>NUCLEOTIDE SEQUENCE [LARGE SCALE GENOMIC DNA]</scope>
    <source>
        <strain evidence="5 6">P385</strain>
    </source>
</reference>
<dbReference type="PANTHER" id="PTHR13903">
    <property type="entry name" value="PIRIN-RELATED"/>
    <property type="match status" value="1"/>
</dbReference>
<dbReference type="PIRSF" id="PIRSF006232">
    <property type="entry name" value="Pirin"/>
    <property type="match status" value="1"/>
</dbReference>
<evidence type="ECO:0000256" key="2">
    <source>
        <dbReference type="RuleBase" id="RU003457"/>
    </source>
</evidence>
<evidence type="ECO:0000313" key="5">
    <source>
        <dbReference type="EMBL" id="MDT0619456.1"/>
    </source>
</evidence>
<feature type="domain" description="Pirin C-terminal" evidence="4">
    <location>
        <begin position="186"/>
        <end position="290"/>
    </location>
</feature>
<protein>
    <submittedName>
        <fullName evidence="5">Pirin family protein</fullName>
    </submittedName>
</protein>
<dbReference type="Pfam" id="PF02678">
    <property type="entry name" value="Pirin"/>
    <property type="match status" value="1"/>
</dbReference>
<evidence type="ECO:0000313" key="6">
    <source>
        <dbReference type="Proteomes" id="UP001259982"/>
    </source>
</evidence>
<comment type="similarity">
    <text evidence="1 2">Belongs to the pirin family.</text>
</comment>
<dbReference type="Pfam" id="PF05726">
    <property type="entry name" value="Pirin_C"/>
    <property type="match status" value="1"/>
</dbReference>
<feature type="domain" description="Pirin N-terminal" evidence="3">
    <location>
        <begin position="32"/>
        <end position="131"/>
    </location>
</feature>
<name>A0ABU3BDU6_9GAMM</name>
<dbReference type="InterPro" id="IPR008778">
    <property type="entry name" value="Pirin_C_dom"/>
</dbReference>